<evidence type="ECO:0008006" key="3">
    <source>
        <dbReference type="Google" id="ProtNLM"/>
    </source>
</evidence>
<protein>
    <recommendedName>
        <fullName evidence="3">Phage protein</fullName>
    </recommendedName>
</protein>
<evidence type="ECO:0000313" key="1">
    <source>
        <dbReference type="EMBL" id="AFN39202.1"/>
    </source>
</evidence>
<dbReference type="Proteomes" id="UP000009016">
    <property type="component" value="Segment"/>
</dbReference>
<organism evidence="1 2">
    <name type="scientific">Aeromonas phage CC2</name>
    <dbReference type="NCBI Taxonomy" id="1204516"/>
    <lineage>
        <taxon>Viruses</taxon>
        <taxon>Duplodnaviria</taxon>
        <taxon>Heunggongvirae</taxon>
        <taxon>Uroviricota</taxon>
        <taxon>Caudoviricetes</taxon>
        <taxon>Pantevenvirales</taxon>
        <taxon>Straboviridae</taxon>
        <taxon>Emmerichvirinae</taxon>
        <taxon>Ceceduovirus</taxon>
        <taxon>Ceceduovirus cc2</taxon>
    </lineage>
</organism>
<keyword evidence="2" id="KW-1185">Reference proteome</keyword>
<dbReference type="RefSeq" id="YP_007010092.1">
    <property type="nucleotide sequence ID" value="NC_019538.1"/>
</dbReference>
<proteinExistence type="predicted"/>
<dbReference type="GeneID" id="14016359"/>
<sequence length="78" mass="9042">MNQYFEVTKDGDLFGLLIAADVANDAFKENPTKENHYSLDKAYNAVEEILYNRYPDCFGWRAIVSPFDNDRYLVKIKG</sequence>
<evidence type="ECO:0000313" key="2">
    <source>
        <dbReference type="Proteomes" id="UP000009016"/>
    </source>
</evidence>
<dbReference type="KEGG" id="vg:14016359"/>
<dbReference type="EMBL" id="JX123262">
    <property type="protein sequence ID" value="AFN39202.1"/>
    <property type="molecule type" value="Genomic_DNA"/>
</dbReference>
<accession>I6X700</accession>
<name>I6X700_9CAUD</name>
<reference evidence="1 2" key="1">
    <citation type="journal article" date="2012" name="J. Virol.">
        <title>Complete Genome Sequence of Aeromonas hydrophila Phage CC2.</title>
        <authorList>
            <person name="Shen C.J."/>
            <person name="Liu Y.J."/>
            <person name="Lu C.P."/>
        </authorList>
    </citation>
    <scope>NUCLEOTIDE SEQUENCE [LARGE SCALE GENOMIC DNA]</scope>
</reference>
<gene>
    <name evidence="1" type="ORF">CC2_066</name>
</gene>